<organism evidence="2 3">
    <name type="scientific">Paenibacillus polymyxa (strain SC2)</name>
    <name type="common">Bacillus polymyxa</name>
    <dbReference type="NCBI Taxonomy" id="886882"/>
    <lineage>
        <taxon>Bacteria</taxon>
        <taxon>Bacillati</taxon>
        <taxon>Bacillota</taxon>
        <taxon>Bacilli</taxon>
        <taxon>Bacillales</taxon>
        <taxon>Paenibacillaceae</taxon>
        <taxon>Paenibacillus</taxon>
    </lineage>
</organism>
<dbReference type="Proteomes" id="UP000006868">
    <property type="component" value="Chromosome"/>
</dbReference>
<dbReference type="AlphaFoldDB" id="E3E995"/>
<evidence type="ECO:0000313" key="2">
    <source>
        <dbReference type="EMBL" id="ADO57368.1"/>
    </source>
</evidence>
<evidence type="ECO:0000256" key="1">
    <source>
        <dbReference type="SAM" id="MobiDB-lite"/>
    </source>
</evidence>
<feature type="compositionally biased region" description="Basic and acidic residues" evidence="1">
    <location>
        <begin position="7"/>
        <end position="34"/>
    </location>
</feature>
<name>E3E995_PAEPS</name>
<dbReference type="KEGG" id="ppm:PPSC2_15965"/>
<feature type="region of interest" description="Disordered" evidence="1">
    <location>
        <begin position="1"/>
        <end position="44"/>
    </location>
</feature>
<gene>
    <name evidence="2" type="ORF">PPSC2_15965</name>
</gene>
<evidence type="ECO:0000313" key="3">
    <source>
        <dbReference type="Proteomes" id="UP000006868"/>
    </source>
</evidence>
<protein>
    <submittedName>
        <fullName evidence="2">Uncharacterized protein</fullName>
    </submittedName>
</protein>
<dbReference type="EMBL" id="CP002213">
    <property type="protein sequence ID" value="ADO57368.1"/>
    <property type="molecule type" value="Genomic_DNA"/>
</dbReference>
<reference evidence="2 3" key="1">
    <citation type="journal article" date="2011" name="J. Bacteriol.">
        <title>Complete genome sequence of Paenibacillus polymyxa SC2, a strain of plant growth-promoting Rhizobacterium with broad-spectrum antimicrobial activity.</title>
        <authorList>
            <person name="Ma M."/>
            <person name="Wang C."/>
            <person name="Ding Y."/>
            <person name="Li L."/>
            <person name="Shen D."/>
            <person name="Jiang X."/>
            <person name="Guan D."/>
            <person name="Cao F."/>
            <person name="Chen H."/>
            <person name="Feng R."/>
            <person name="Wang X."/>
            <person name="Ge Y."/>
            <person name="Yao L."/>
            <person name="Bing X."/>
            <person name="Yang X."/>
            <person name="Li J."/>
            <person name="Du B."/>
        </authorList>
    </citation>
    <scope>NUCLEOTIDE SEQUENCE [LARGE SCALE GENOMIC DNA]</scope>
    <source>
        <strain evidence="2 3">SC2</strain>
    </source>
</reference>
<dbReference type="eggNOG" id="ENOG5032FKF">
    <property type="taxonomic scope" value="Bacteria"/>
</dbReference>
<accession>E3E995</accession>
<dbReference type="HOGENOM" id="CLU_2899946_0_0_9"/>
<proteinExistence type="predicted"/>
<dbReference type="OrthoDB" id="2663507at2"/>
<dbReference type="PATRIC" id="fig|886882.15.peg.3410"/>
<dbReference type="RefSeq" id="WP_013371954.1">
    <property type="nucleotide sequence ID" value="NC_014622.2"/>
</dbReference>
<sequence>MKKHNSEKKNLTDDQIEYKQSLDKREPGFDRIPDPDADSPAATDMIDEAVGRGIDKLRNDFTK</sequence>